<comment type="function">
    <text evidence="14">Specifically methylates position 2 of adenine 2503 in 23S rRNA and position 2 of adenine 37 in tRNAs. m2A2503 modification seems to play a crucial role in the proofreading step occurring at the peptidyl transferase center and thus would serve to optimize ribosomal fidelity.</text>
</comment>
<dbReference type="FunFam" id="3.20.20.70:FF:000008">
    <property type="entry name" value="Dual-specificity RNA methyltransferase RlmN"/>
    <property type="match status" value="1"/>
</dbReference>
<organism evidence="16 17">
    <name type="scientific">Candidatus Kinetoplastidibacterium crithidiae TCC036E</name>
    <dbReference type="NCBI Taxonomy" id="1208918"/>
    <lineage>
        <taxon>Bacteria</taxon>
        <taxon>Pseudomonadati</taxon>
        <taxon>Pseudomonadota</taxon>
        <taxon>Betaproteobacteria</taxon>
        <taxon>Candidatus Kinetoplastidibacterium</taxon>
    </lineage>
</organism>
<comment type="miscellaneous">
    <text evidence="14">Reaction proceeds by a ping-pong mechanism involving intermediate methylation of a conserved cysteine residue.</text>
</comment>
<dbReference type="Pfam" id="PF04055">
    <property type="entry name" value="Radical_SAM"/>
    <property type="match status" value="1"/>
</dbReference>
<dbReference type="InterPro" id="IPR058240">
    <property type="entry name" value="rSAM_sf"/>
</dbReference>
<dbReference type="GO" id="GO:0070040">
    <property type="term" value="F:rRNA (adenine(2503)-C2-)-methyltransferase activity"/>
    <property type="evidence" value="ECO:0007669"/>
    <property type="project" value="UniProtKB-UniRule"/>
</dbReference>
<comment type="subcellular location">
    <subcellularLocation>
        <location evidence="1 14">Cytoplasm</location>
    </subcellularLocation>
</comment>
<evidence type="ECO:0000256" key="13">
    <source>
        <dbReference type="ARBA" id="ARBA00023157"/>
    </source>
</evidence>
<dbReference type="GO" id="GO:0030488">
    <property type="term" value="P:tRNA methylation"/>
    <property type="evidence" value="ECO:0007669"/>
    <property type="project" value="UniProtKB-UniRule"/>
</dbReference>
<dbReference type="GO" id="GO:0070475">
    <property type="term" value="P:rRNA base methylation"/>
    <property type="evidence" value="ECO:0007669"/>
    <property type="project" value="UniProtKB-UniRule"/>
</dbReference>
<dbReference type="KEGG" id="kct:CDEE_0671"/>
<keyword evidence="17" id="KW-1185">Reference proteome</keyword>
<evidence type="ECO:0000313" key="16">
    <source>
        <dbReference type="EMBL" id="AGF47679.1"/>
    </source>
</evidence>
<dbReference type="InterPro" id="IPR004383">
    <property type="entry name" value="rRNA_lsu_MTrfase_RlmN/Cfr"/>
</dbReference>
<feature type="binding site" evidence="14">
    <location>
        <begin position="232"/>
        <end position="234"/>
    </location>
    <ligand>
        <name>S-adenosyl-L-methionine</name>
        <dbReference type="ChEBI" id="CHEBI:59789"/>
    </ligand>
</feature>
<dbReference type="InterPro" id="IPR027492">
    <property type="entry name" value="RNA_MTrfase_RlmN"/>
</dbReference>
<keyword evidence="5 14" id="KW-0698">rRNA processing</keyword>
<dbReference type="eggNOG" id="COG0820">
    <property type="taxonomic scope" value="Bacteria"/>
</dbReference>
<dbReference type="STRING" id="1208918.CDEE_0671"/>
<keyword evidence="6 14" id="KW-0489">Methyltransferase</keyword>
<evidence type="ECO:0000256" key="2">
    <source>
        <dbReference type="ARBA" id="ARBA00007544"/>
    </source>
</evidence>
<evidence type="ECO:0000256" key="7">
    <source>
        <dbReference type="ARBA" id="ARBA00022679"/>
    </source>
</evidence>
<dbReference type="InterPro" id="IPR007197">
    <property type="entry name" value="rSAM"/>
</dbReference>
<dbReference type="InterPro" id="IPR040072">
    <property type="entry name" value="Methyltransferase_A"/>
</dbReference>
<evidence type="ECO:0000256" key="3">
    <source>
        <dbReference type="ARBA" id="ARBA00022485"/>
    </source>
</evidence>
<dbReference type="PIRSF" id="PIRSF006004">
    <property type="entry name" value="CHP00048"/>
    <property type="match status" value="1"/>
</dbReference>
<dbReference type="PROSITE" id="PS51918">
    <property type="entry name" value="RADICAL_SAM"/>
    <property type="match status" value="1"/>
</dbReference>
<keyword evidence="4 14" id="KW-0963">Cytoplasm</keyword>
<feature type="binding site" evidence="14">
    <location>
        <position position="123"/>
    </location>
    <ligand>
        <name>[4Fe-4S] cluster</name>
        <dbReference type="ChEBI" id="CHEBI:49883"/>
        <note>4Fe-4S-S-AdoMet</note>
    </ligand>
</feature>
<evidence type="ECO:0000256" key="10">
    <source>
        <dbReference type="ARBA" id="ARBA00022723"/>
    </source>
</evidence>
<evidence type="ECO:0000259" key="15">
    <source>
        <dbReference type="PROSITE" id="PS51918"/>
    </source>
</evidence>
<dbReference type="GO" id="GO:0051539">
    <property type="term" value="F:4 iron, 4 sulfur cluster binding"/>
    <property type="evidence" value="ECO:0007669"/>
    <property type="project" value="UniProtKB-UniRule"/>
</dbReference>
<dbReference type="HAMAP" id="MF_01849">
    <property type="entry name" value="RNA_methyltr_RlmN"/>
    <property type="match status" value="1"/>
</dbReference>
<dbReference type="PATRIC" id="fig|1208918.3.peg.379"/>
<dbReference type="HOGENOM" id="CLU_029101_0_0_4"/>
<feature type="domain" description="Radical SAM core" evidence="15">
    <location>
        <begin position="102"/>
        <end position="346"/>
    </location>
</feature>
<evidence type="ECO:0000256" key="5">
    <source>
        <dbReference type="ARBA" id="ARBA00022552"/>
    </source>
</evidence>
<dbReference type="GO" id="GO:0002935">
    <property type="term" value="F:tRNA (adenine(37)-C2)-methyltransferase activity"/>
    <property type="evidence" value="ECO:0007669"/>
    <property type="project" value="UniProtKB-UniRule"/>
</dbReference>
<comment type="similarity">
    <text evidence="2 14">Belongs to the radical SAM superfamily. RlmN family.</text>
</comment>
<evidence type="ECO:0000256" key="6">
    <source>
        <dbReference type="ARBA" id="ARBA00022603"/>
    </source>
</evidence>
<evidence type="ECO:0000256" key="9">
    <source>
        <dbReference type="ARBA" id="ARBA00022694"/>
    </source>
</evidence>
<dbReference type="EC" id="2.1.1.192" evidence="14"/>
<keyword evidence="9 14" id="KW-0819">tRNA processing</keyword>
<gene>
    <name evidence="14" type="primary">rlmN</name>
    <name evidence="16" type="ORF">CDEE_0671</name>
</gene>
<proteinExistence type="inferred from homology"/>
<feature type="binding site" evidence="14">
    <location>
        <position position="309"/>
    </location>
    <ligand>
        <name>S-adenosyl-L-methionine</name>
        <dbReference type="ChEBI" id="CHEBI:59789"/>
    </ligand>
</feature>
<feature type="binding site" evidence="14">
    <location>
        <position position="120"/>
    </location>
    <ligand>
        <name>[4Fe-4S] cluster</name>
        <dbReference type="ChEBI" id="CHEBI:49883"/>
        <note>4Fe-4S-S-AdoMet</note>
    </ligand>
</feature>
<dbReference type="NCBIfam" id="TIGR00048">
    <property type="entry name" value="rRNA_mod_RlmN"/>
    <property type="match status" value="1"/>
</dbReference>
<comment type="catalytic activity">
    <reaction evidence="14">
        <text>adenosine(37) in tRNA + 2 reduced [2Fe-2S]-[ferredoxin] + 2 S-adenosyl-L-methionine = 2-methyladenosine(37) in tRNA + 5'-deoxyadenosine + L-methionine + 2 oxidized [2Fe-2S]-[ferredoxin] + S-adenosyl-L-homocysteine</text>
        <dbReference type="Rhea" id="RHEA:43332"/>
        <dbReference type="Rhea" id="RHEA-COMP:10000"/>
        <dbReference type="Rhea" id="RHEA-COMP:10001"/>
        <dbReference type="Rhea" id="RHEA-COMP:10162"/>
        <dbReference type="Rhea" id="RHEA-COMP:10485"/>
        <dbReference type="ChEBI" id="CHEBI:17319"/>
        <dbReference type="ChEBI" id="CHEBI:33737"/>
        <dbReference type="ChEBI" id="CHEBI:33738"/>
        <dbReference type="ChEBI" id="CHEBI:57844"/>
        <dbReference type="ChEBI" id="CHEBI:57856"/>
        <dbReference type="ChEBI" id="CHEBI:59789"/>
        <dbReference type="ChEBI" id="CHEBI:74411"/>
        <dbReference type="ChEBI" id="CHEBI:74497"/>
        <dbReference type="EC" id="2.1.1.192"/>
    </reaction>
</comment>
<keyword evidence="7 14" id="KW-0808">Transferase</keyword>
<dbReference type="PANTHER" id="PTHR30544">
    <property type="entry name" value="23S RRNA METHYLTRANSFERASE"/>
    <property type="match status" value="1"/>
</dbReference>
<dbReference type="PANTHER" id="PTHR30544:SF5">
    <property type="entry name" value="RADICAL SAM CORE DOMAIN-CONTAINING PROTEIN"/>
    <property type="match status" value="1"/>
</dbReference>
<dbReference type="CDD" id="cd01335">
    <property type="entry name" value="Radical_SAM"/>
    <property type="match status" value="1"/>
</dbReference>
<feature type="active site" description="S-methylcysteine intermediate" evidence="14">
    <location>
        <position position="352"/>
    </location>
</feature>
<dbReference type="AlphaFoldDB" id="M1LWU2"/>
<dbReference type="SUPFAM" id="SSF102114">
    <property type="entry name" value="Radical SAM enzymes"/>
    <property type="match status" value="1"/>
</dbReference>
<dbReference type="InterPro" id="IPR048641">
    <property type="entry name" value="RlmN_N"/>
</dbReference>
<protein>
    <recommendedName>
        <fullName evidence="14">Dual-specificity RNA methyltransferase RlmN</fullName>
        <ecNumber evidence="14">2.1.1.192</ecNumber>
    </recommendedName>
    <alternativeName>
        <fullName evidence="14">23S rRNA (adenine(2503)-C(2))-methyltransferase</fullName>
    </alternativeName>
    <alternativeName>
        <fullName evidence="14">23S rRNA m2A2503 methyltransferase</fullName>
    </alternativeName>
    <alternativeName>
        <fullName evidence="14">Ribosomal RNA large subunit methyltransferase N</fullName>
    </alternativeName>
    <alternativeName>
        <fullName evidence="14">tRNA (adenine(37)-C(2))-methyltransferase</fullName>
    </alternativeName>
    <alternativeName>
        <fullName evidence="14">tRNA m2A37 methyltransferase</fullName>
    </alternativeName>
</protein>
<evidence type="ECO:0000256" key="8">
    <source>
        <dbReference type="ARBA" id="ARBA00022691"/>
    </source>
</evidence>
<keyword evidence="3 14" id="KW-0004">4Fe-4S</keyword>
<dbReference type="RefSeq" id="WP_015238480.1">
    <property type="nucleotide sequence ID" value="NC_020283.1"/>
</dbReference>
<evidence type="ECO:0000313" key="17">
    <source>
        <dbReference type="Proteomes" id="UP000011686"/>
    </source>
</evidence>
<sequence>MEDNFLINLLGIDELSLRRILEECDCYSNYRISQLKNWIHRRQVSSFDEMTNLSMKLRDYLKTIAKIEAMPLKTQQFSMDGTRKWLFDAGFDNAVETVFIPDSNRNTLCISSQAGCAVNCSFCFTGQQGFNRNLTTSEIIGQLWWAQKNINNDFFSGNLDKSIINSPKITNIVMMGMGEPLLNYSQVIPALRLMMDENSYALSKRKITLSTSGIVPMIDKLVNDCPVSLAISLHAPNDELRDKLIPINKKYPLQELMKSCRNYVSYAPRDFITFEYCMLDNINDSDKHAFELIELVRTIKCKINLIPFNSFPNSNLKRSTQNRILSFVKILNSQGIVTTVRKTRGDDINAACGQLAGSIKNITKIKTHESIKL</sequence>
<evidence type="ECO:0000256" key="12">
    <source>
        <dbReference type="ARBA" id="ARBA00023014"/>
    </source>
</evidence>
<name>M1LWU2_9PROT</name>
<dbReference type="EMBL" id="CP003804">
    <property type="protein sequence ID" value="AGF47679.1"/>
    <property type="molecule type" value="Genomic_DNA"/>
</dbReference>
<dbReference type="InterPro" id="IPR013785">
    <property type="entry name" value="Aldolase_TIM"/>
</dbReference>
<feature type="binding site" evidence="14">
    <location>
        <position position="210"/>
    </location>
    <ligand>
        <name>S-adenosyl-L-methionine</name>
        <dbReference type="ChEBI" id="CHEBI:59789"/>
    </ligand>
</feature>
<reference evidence="16 17" key="1">
    <citation type="journal article" date="2013" name="Genome Biol. Evol.">
        <title>Genome evolution and phylogenomic analysis of candidatus kinetoplastibacterium, the betaproteobacterial endosymbionts of strigomonas and angomonas.</title>
        <authorList>
            <person name="Alves J.M."/>
            <person name="Serrano M.G."/>
            <person name="Maia da Silva F."/>
            <person name="Voegtly L.J."/>
            <person name="Matveyev A.V."/>
            <person name="Teixeira M.M."/>
            <person name="Camargo E.P."/>
            <person name="Buck G.A."/>
        </authorList>
    </citation>
    <scope>NUCLEOTIDE SEQUENCE [LARGE SCALE GENOMIC DNA]</scope>
    <source>
        <strain evidence="16 17">TCC036E</strain>
    </source>
</reference>
<evidence type="ECO:0000256" key="11">
    <source>
        <dbReference type="ARBA" id="ARBA00023004"/>
    </source>
</evidence>
<dbReference type="Pfam" id="PF21016">
    <property type="entry name" value="RlmN_N"/>
    <property type="match status" value="1"/>
</dbReference>
<dbReference type="GO" id="GO:0019843">
    <property type="term" value="F:rRNA binding"/>
    <property type="evidence" value="ECO:0007669"/>
    <property type="project" value="UniProtKB-UniRule"/>
</dbReference>
<dbReference type="SFLD" id="SFLDG01062">
    <property type="entry name" value="methyltransferase_(Class_A)"/>
    <property type="match status" value="1"/>
</dbReference>
<evidence type="ECO:0000256" key="1">
    <source>
        <dbReference type="ARBA" id="ARBA00004496"/>
    </source>
</evidence>
<dbReference type="Gene3D" id="1.10.150.530">
    <property type="match status" value="1"/>
</dbReference>
<dbReference type="SFLD" id="SFLDS00029">
    <property type="entry name" value="Radical_SAM"/>
    <property type="match status" value="1"/>
</dbReference>
<comment type="caution">
    <text evidence="14">Lacks conserved residue(s) required for the propagation of feature annotation.</text>
</comment>
<dbReference type="GO" id="GO:0046872">
    <property type="term" value="F:metal ion binding"/>
    <property type="evidence" value="ECO:0007669"/>
    <property type="project" value="UniProtKB-KW"/>
</dbReference>
<accession>M1LWU2</accession>
<keyword evidence="10 14" id="KW-0479">Metal-binding</keyword>
<dbReference type="SFLD" id="SFLDF00275">
    <property type="entry name" value="adenosine_C2_methyltransferase"/>
    <property type="match status" value="1"/>
</dbReference>
<keyword evidence="12 14" id="KW-0411">Iron-sulfur</keyword>
<evidence type="ECO:0000256" key="14">
    <source>
        <dbReference type="HAMAP-Rule" id="MF_01849"/>
    </source>
</evidence>
<keyword evidence="11 14" id="KW-0408">Iron</keyword>
<dbReference type="GO" id="GO:0000049">
    <property type="term" value="F:tRNA binding"/>
    <property type="evidence" value="ECO:0007669"/>
    <property type="project" value="UniProtKB-UniRule"/>
</dbReference>
<keyword evidence="13 14" id="KW-1015">Disulfide bond</keyword>
<comment type="catalytic activity">
    <reaction evidence="14">
        <text>adenosine(2503) in 23S rRNA + 2 reduced [2Fe-2S]-[ferredoxin] + 2 S-adenosyl-L-methionine = 2-methyladenosine(2503) in 23S rRNA + 5'-deoxyadenosine + L-methionine + 2 oxidized [2Fe-2S]-[ferredoxin] + S-adenosyl-L-homocysteine</text>
        <dbReference type="Rhea" id="RHEA:42916"/>
        <dbReference type="Rhea" id="RHEA-COMP:10000"/>
        <dbReference type="Rhea" id="RHEA-COMP:10001"/>
        <dbReference type="Rhea" id="RHEA-COMP:10152"/>
        <dbReference type="Rhea" id="RHEA-COMP:10282"/>
        <dbReference type="ChEBI" id="CHEBI:17319"/>
        <dbReference type="ChEBI" id="CHEBI:33737"/>
        <dbReference type="ChEBI" id="CHEBI:33738"/>
        <dbReference type="ChEBI" id="CHEBI:57844"/>
        <dbReference type="ChEBI" id="CHEBI:57856"/>
        <dbReference type="ChEBI" id="CHEBI:59789"/>
        <dbReference type="ChEBI" id="CHEBI:74411"/>
        <dbReference type="ChEBI" id="CHEBI:74497"/>
        <dbReference type="EC" id="2.1.1.192"/>
    </reaction>
</comment>
<feature type="binding site" evidence="14">
    <location>
        <position position="116"/>
    </location>
    <ligand>
        <name>[4Fe-4S] cluster</name>
        <dbReference type="ChEBI" id="CHEBI:49883"/>
        <note>4Fe-4S-S-AdoMet</note>
    </ligand>
</feature>
<dbReference type="Gene3D" id="3.20.20.70">
    <property type="entry name" value="Aldolase class I"/>
    <property type="match status" value="1"/>
</dbReference>
<keyword evidence="8 14" id="KW-0949">S-adenosyl-L-methionine</keyword>
<feature type="binding site" evidence="14">
    <location>
        <begin position="178"/>
        <end position="179"/>
    </location>
    <ligand>
        <name>S-adenosyl-L-methionine</name>
        <dbReference type="ChEBI" id="CHEBI:59789"/>
    </ligand>
</feature>
<dbReference type="GO" id="GO:0005737">
    <property type="term" value="C:cytoplasm"/>
    <property type="evidence" value="ECO:0007669"/>
    <property type="project" value="UniProtKB-SubCell"/>
</dbReference>
<comment type="cofactor">
    <cofactor evidence="14">
        <name>[4Fe-4S] cluster</name>
        <dbReference type="ChEBI" id="CHEBI:49883"/>
    </cofactor>
    <text evidence="14">Binds 1 [4Fe-4S] cluster. The cluster is coordinated with 3 cysteines and an exchangeable S-adenosyl-L-methionine.</text>
</comment>
<dbReference type="Proteomes" id="UP000011686">
    <property type="component" value="Chromosome"/>
</dbReference>
<feature type="active site" description="Proton acceptor" evidence="14">
    <location>
        <position position="96"/>
    </location>
</feature>
<evidence type="ECO:0000256" key="4">
    <source>
        <dbReference type="ARBA" id="ARBA00022490"/>
    </source>
</evidence>